<dbReference type="SUPFAM" id="SSF53790">
    <property type="entry name" value="Tetrapyrrole methylase"/>
    <property type="match status" value="1"/>
</dbReference>
<dbReference type="PANTHER" id="PTHR30522:SF0">
    <property type="entry name" value="NUCLEOSIDE TRIPHOSPHATE PYROPHOSPHOHYDROLASE"/>
    <property type="match status" value="1"/>
</dbReference>
<dbReference type="CDD" id="cd11723">
    <property type="entry name" value="YabN_N_like"/>
    <property type="match status" value="1"/>
</dbReference>
<dbReference type="InterPro" id="IPR035996">
    <property type="entry name" value="4pyrrol_Methylase_sf"/>
</dbReference>
<dbReference type="CDD" id="cd11529">
    <property type="entry name" value="NTP-PPase_MazG_Cterm"/>
    <property type="match status" value="1"/>
</dbReference>
<keyword evidence="4" id="KW-1185">Reference proteome</keyword>
<dbReference type="InterPro" id="IPR004518">
    <property type="entry name" value="MazG-like_dom"/>
</dbReference>
<dbReference type="SUPFAM" id="SSF101386">
    <property type="entry name" value="all-alpha NTP pyrophosphatases"/>
    <property type="match status" value="2"/>
</dbReference>
<evidence type="ECO:0000313" key="4">
    <source>
        <dbReference type="Proteomes" id="UP000218387"/>
    </source>
</evidence>
<dbReference type="InterPro" id="IPR024180">
    <property type="entry name" value="Tetrapyrrole_Mease/MazG_pred"/>
</dbReference>
<evidence type="ECO:0000259" key="2">
    <source>
        <dbReference type="Pfam" id="PF03819"/>
    </source>
</evidence>
<gene>
    <name evidence="3" type="ORF">CPZ25_009205</name>
</gene>
<dbReference type="Pfam" id="PF00590">
    <property type="entry name" value="TP_methylase"/>
    <property type="match status" value="1"/>
</dbReference>
<dbReference type="NCBIfam" id="NF007113">
    <property type="entry name" value="PRK09562.1"/>
    <property type="match status" value="1"/>
</dbReference>
<dbReference type="InterPro" id="IPR011551">
    <property type="entry name" value="NTP_PyrPHydrolase_MazG"/>
</dbReference>
<accession>A0A4P9C7R9</accession>
<dbReference type="PANTHER" id="PTHR30522">
    <property type="entry name" value="NUCLEOSIDE TRIPHOSPHATE PYROPHOSPHOHYDROLASE"/>
    <property type="match status" value="1"/>
</dbReference>
<name>A0A4P9C7R9_EUBML</name>
<dbReference type="GO" id="GO:0008168">
    <property type="term" value="F:methyltransferase activity"/>
    <property type="evidence" value="ECO:0007669"/>
    <property type="project" value="InterPro"/>
</dbReference>
<dbReference type="Gene3D" id="1.10.287.1080">
    <property type="entry name" value="MazG-like"/>
    <property type="match status" value="2"/>
</dbReference>
<dbReference type="GO" id="GO:0046076">
    <property type="term" value="P:dTTP catabolic process"/>
    <property type="evidence" value="ECO:0007669"/>
    <property type="project" value="TreeGrafter"/>
</dbReference>
<dbReference type="KEGG" id="emt:CPZ25_009205"/>
<dbReference type="GO" id="GO:0046047">
    <property type="term" value="P:TTP catabolic process"/>
    <property type="evidence" value="ECO:0007669"/>
    <property type="project" value="TreeGrafter"/>
</dbReference>
<keyword evidence="3" id="KW-0378">Hydrolase</keyword>
<dbReference type="AlphaFoldDB" id="A0A4P9C7R9"/>
<dbReference type="GO" id="GO:0046052">
    <property type="term" value="P:UTP catabolic process"/>
    <property type="evidence" value="ECO:0007669"/>
    <property type="project" value="TreeGrafter"/>
</dbReference>
<dbReference type="GO" id="GO:0046081">
    <property type="term" value="P:dUTP catabolic process"/>
    <property type="evidence" value="ECO:0007669"/>
    <property type="project" value="TreeGrafter"/>
</dbReference>
<dbReference type="Proteomes" id="UP000218387">
    <property type="component" value="Chromosome"/>
</dbReference>
<feature type="domain" description="NTP pyrophosphohydrolase MazG-like" evidence="2">
    <location>
        <begin position="391"/>
        <end position="452"/>
    </location>
</feature>
<dbReference type="EMBL" id="CP029487">
    <property type="protein sequence ID" value="QCT71493.1"/>
    <property type="molecule type" value="Genomic_DNA"/>
</dbReference>
<dbReference type="RefSeq" id="WP_096920254.1">
    <property type="nucleotide sequence ID" value="NZ_CP029487.1"/>
</dbReference>
<dbReference type="InterPro" id="IPR014777">
    <property type="entry name" value="4pyrrole_Mease_sub1"/>
</dbReference>
<dbReference type="Gene3D" id="3.40.1010.10">
    <property type="entry name" value="Cobalt-precorrin-4 Transmethylase, Domain 1"/>
    <property type="match status" value="1"/>
</dbReference>
<dbReference type="GO" id="GO:0006950">
    <property type="term" value="P:response to stress"/>
    <property type="evidence" value="ECO:0007669"/>
    <property type="project" value="UniProtKB-ARBA"/>
</dbReference>
<dbReference type="CDD" id="cd11528">
    <property type="entry name" value="NTP-PPase_MazG_Nterm"/>
    <property type="match status" value="1"/>
</dbReference>
<dbReference type="FunFam" id="1.10.287.1080:FF:000001">
    <property type="entry name" value="Nucleoside triphosphate pyrophosphohydrolase"/>
    <property type="match status" value="1"/>
</dbReference>
<dbReference type="GO" id="GO:0046061">
    <property type="term" value="P:dATP catabolic process"/>
    <property type="evidence" value="ECO:0007669"/>
    <property type="project" value="TreeGrafter"/>
</dbReference>
<feature type="domain" description="Tetrapyrrole methylase" evidence="1">
    <location>
        <begin position="4"/>
        <end position="200"/>
    </location>
</feature>
<feature type="domain" description="NTP pyrophosphohydrolase MazG-like" evidence="2">
    <location>
        <begin position="253"/>
        <end position="326"/>
    </location>
</feature>
<dbReference type="InterPro" id="IPR035013">
    <property type="entry name" value="YabN_N"/>
</dbReference>
<dbReference type="GO" id="GO:0047429">
    <property type="term" value="F:nucleoside triphosphate diphosphatase activity"/>
    <property type="evidence" value="ECO:0007669"/>
    <property type="project" value="InterPro"/>
</dbReference>
<organism evidence="3 4">
    <name type="scientific">Eubacterium maltosivorans</name>
    <dbReference type="NCBI Taxonomy" id="2041044"/>
    <lineage>
        <taxon>Bacteria</taxon>
        <taxon>Bacillati</taxon>
        <taxon>Bacillota</taxon>
        <taxon>Clostridia</taxon>
        <taxon>Eubacteriales</taxon>
        <taxon>Eubacteriaceae</taxon>
        <taxon>Eubacterium</taxon>
    </lineage>
</organism>
<evidence type="ECO:0000313" key="3">
    <source>
        <dbReference type="EMBL" id="QCT71493.1"/>
    </source>
</evidence>
<dbReference type="InterPro" id="IPR000878">
    <property type="entry name" value="4pyrrol_Mease"/>
</dbReference>
<dbReference type="GO" id="GO:0006203">
    <property type="term" value="P:dGTP catabolic process"/>
    <property type="evidence" value="ECO:0007669"/>
    <property type="project" value="TreeGrafter"/>
</dbReference>
<dbReference type="Pfam" id="PF03819">
    <property type="entry name" value="MazG"/>
    <property type="match status" value="2"/>
</dbReference>
<protein>
    <submittedName>
        <fullName evidence="3">Nucleoside triphosphate pyrophosphohydrolase</fullName>
    </submittedName>
</protein>
<evidence type="ECO:0000259" key="1">
    <source>
        <dbReference type="Pfam" id="PF00590"/>
    </source>
</evidence>
<sequence length="485" mass="55810">MSQISIVGLGPGAFGQLTVETLELLQNENKNYFRTAIHPVVKELEKRGIMYCSFDELYEGCDCFEDVYESIAKQLVQKAESGETLVYAVPGNPLFGEQSVVDLMRKCQEKNISYQIYSGVSFVDISMTALREDPVNGLKIIDAFEINEQIPDKAMGNLITQVFNRHMASEVKLFLLDYYPDDYPVVLLINAGIPGQELIKEVPLCEMDWVEEINHLTTLYIPPDKKDLRSYQKLLEIMEILRSPEGCPWDRKQTHESLKAYLLEETYEVMDAIETDDTENLVEELGDLLFQIVFHAQLGREEGLFTINDVLEEINKKMVRRHPHVFMTPEEISTEKVLTNWDEIKKTEKQTQTLADEMERIPKAFTALMEACKVQSKAAKVGFDWEDPLDALEKVAEEEQEVRAEILSKCPDKLEEELGDLLFAVVNVVRLSKIQPEIALRKATQKFIMRFKEMEKITLNEQKSMLDYDLNGLEQLWQLVKSLKN</sequence>
<dbReference type="PIRSF" id="PIRSF002845">
    <property type="entry name" value="Ttrprl_mtas_MazG"/>
    <property type="match status" value="1"/>
</dbReference>
<reference evidence="3 4" key="1">
    <citation type="submission" date="2018-05" db="EMBL/GenBank/DDBJ databases">
        <title>Genome comparison of Eubacterium sp.</title>
        <authorList>
            <person name="Feng Y."/>
            <person name="Sanchez-Andrea I."/>
            <person name="Stams A.J.M."/>
            <person name="De Vos W.M."/>
        </authorList>
    </citation>
    <scope>NUCLEOTIDE SEQUENCE [LARGE SCALE GENOMIC DNA]</scope>
    <source>
        <strain evidence="3 4">YI</strain>
    </source>
</reference>
<dbReference type="NCBIfam" id="TIGR00444">
    <property type="entry name" value="mazG"/>
    <property type="match status" value="1"/>
</dbReference>
<dbReference type="InterPro" id="IPR048011">
    <property type="entry name" value="NTP-PPase_MazG-like_C"/>
</dbReference>
<proteinExistence type="predicted"/>
<dbReference type="InterPro" id="IPR048015">
    <property type="entry name" value="NTP-PPase_MazG-like_N"/>
</dbReference>